<keyword evidence="1" id="KW-0812">Transmembrane</keyword>
<dbReference type="AlphaFoldDB" id="A0A2S6NBJ8"/>
<evidence type="ECO:0000313" key="2">
    <source>
        <dbReference type="EMBL" id="PPQ31983.1"/>
    </source>
</evidence>
<keyword evidence="1" id="KW-0472">Membrane</keyword>
<reference evidence="2 3" key="1">
    <citation type="journal article" date="2018" name="Arch. Microbiol.">
        <title>New insights into the metabolic potential of the phototrophic purple bacterium Rhodopila globiformis DSM 161(T) from its draft genome sequence and evidence for a vanadium-dependent nitrogenase.</title>
        <authorList>
            <person name="Imhoff J.F."/>
            <person name="Rahn T."/>
            <person name="Kunzel S."/>
            <person name="Neulinger S.C."/>
        </authorList>
    </citation>
    <scope>NUCLEOTIDE SEQUENCE [LARGE SCALE GENOMIC DNA]</scope>
    <source>
        <strain evidence="2 3">DSM 161</strain>
    </source>
</reference>
<dbReference type="EMBL" id="NHRY01000177">
    <property type="protein sequence ID" value="PPQ31983.1"/>
    <property type="molecule type" value="Genomic_DNA"/>
</dbReference>
<keyword evidence="1" id="KW-1133">Transmembrane helix</keyword>
<sequence>MIVVRLCKIALVAAIALFFTLVAFGNITDYGSNWPFVRHVLSMDTTFPDSKLRWRAITDPALQQAGYLLIITTQVIVAALLWLGCARLLAAVGTAGFARAKPLAVAGLTAGLLLYMVGFITIGGEWFAMWQSATWNGQRKAFAFIAMIGMVLLVLLLPEENARPEG</sequence>
<evidence type="ECO:0008006" key="4">
    <source>
        <dbReference type="Google" id="ProtNLM"/>
    </source>
</evidence>
<feature type="transmembrane region" description="Helical" evidence="1">
    <location>
        <begin position="141"/>
        <end position="158"/>
    </location>
</feature>
<proteinExistence type="predicted"/>
<evidence type="ECO:0000313" key="3">
    <source>
        <dbReference type="Proteomes" id="UP000239724"/>
    </source>
</evidence>
<keyword evidence="3" id="KW-1185">Reference proteome</keyword>
<feature type="transmembrane region" description="Helical" evidence="1">
    <location>
        <begin position="102"/>
        <end position="129"/>
    </location>
</feature>
<name>A0A2S6NBJ8_RHOGL</name>
<protein>
    <recommendedName>
        <fullName evidence="4">DUF2165 domain-containing protein</fullName>
    </recommendedName>
</protein>
<comment type="caution">
    <text evidence="2">The sequence shown here is derived from an EMBL/GenBank/DDBJ whole genome shotgun (WGS) entry which is preliminary data.</text>
</comment>
<dbReference type="OrthoDB" id="7618855at2"/>
<feature type="transmembrane region" description="Helical" evidence="1">
    <location>
        <begin position="67"/>
        <end position="90"/>
    </location>
</feature>
<dbReference type="InterPro" id="IPR018681">
    <property type="entry name" value="DUF2165_transmembrane"/>
</dbReference>
<organism evidence="2 3">
    <name type="scientific">Rhodopila globiformis</name>
    <name type="common">Rhodopseudomonas globiformis</name>
    <dbReference type="NCBI Taxonomy" id="1071"/>
    <lineage>
        <taxon>Bacteria</taxon>
        <taxon>Pseudomonadati</taxon>
        <taxon>Pseudomonadota</taxon>
        <taxon>Alphaproteobacteria</taxon>
        <taxon>Acetobacterales</taxon>
        <taxon>Acetobacteraceae</taxon>
        <taxon>Rhodopila</taxon>
    </lineage>
</organism>
<gene>
    <name evidence="2" type="ORF">CCS01_16155</name>
</gene>
<dbReference type="Pfam" id="PF09933">
    <property type="entry name" value="DUF2165"/>
    <property type="match status" value="1"/>
</dbReference>
<accession>A0A2S6NBJ8</accession>
<dbReference type="Proteomes" id="UP000239724">
    <property type="component" value="Unassembled WGS sequence"/>
</dbReference>
<evidence type="ECO:0000256" key="1">
    <source>
        <dbReference type="SAM" id="Phobius"/>
    </source>
</evidence>